<dbReference type="Gene3D" id="3.40.50.300">
    <property type="entry name" value="P-loop containing nucleotide triphosphate hydrolases"/>
    <property type="match status" value="1"/>
</dbReference>
<dbReference type="InterPro" id="IPR017871">
    <property type="entry name" value="ABC_transporter-like_CS"/>
</dbReference>
<dbReference type="PANTHER" id="PTHR42939:SF1">
    <property type="entry name" value="ABC TRANSPORTER ATP-BINDING PROTEIN ALBC-RELATED"/>
    <property type="match status" value="1"/>
</dbReference>
<dbReference type="EMBL" id="CP001176">
    <property type="protein sequence ID" value="ACK62350.1"/>
    <property type="molecule type" value="Genomic_DNA"/>
</dbReference>
<dbReference type="InterPro" id="IPR003593">
    <property type="entry name" value="AAA+_ATPase"/>
</dbReference>
<dbReference type="Proteomes" id="UP000007096">
    <property type="component" value="Chromosome"/>
</dbReference>
<keyword evidence="2" id="KW-0547">Nucleotide-binding</keyword>
<dbReference type="SUPFAM" id="SSF52540">
    <property type="entry name" value="P-loop containing nucleoside triphosphate hydrolases"/>
    <property type="match status" value="1"/>
</dbReference>
<dbReference type="PANTHER" id="PTHR42939">
    <property type="entry name" value="ABC TRANSPORTER ATP-BINDING PROTEIN ALBC-RELATED"/>
    <property type="match status" value="1"/>
</dbReference>
<evidence type="ECO:0000313" key="5">
    <source>
        <dbReference type="EMBL" id="ACK62350.1"/>
    </source>
</evidence>
<dbReference type="SMART" id="SM00382">
    <property type="entry name" value="AAA"/>
    <property type="match status" value="1"/>
</dbReference>
<dbReference type="GO" id="GO:0016887">
    <property type="term" value="F:ATP hydrolysis activity"/>
    <property type="evidence" value="ECO:0007669"/>
    <property type="project" value="InterPro"/>
</dbReference>
<dbReference type="InterPro" id="IPR027417">
    <property type="entry name" value="P-loop_NTPase"/>
</dbReference>
<dbReference type="InterPro" id="IPR003439">
    <property type="entry name" value="ABC_transporter-like_ATP-bd"/>
</dbReference>
<dbReference type="CDD" id="cd03230">
    <property type="entry name" value="ABC_DR_subfamily_A"/>
    <property type="match status" value="1"/>
</dbReference>
<accession>B7HC80</accession>
<organism evidence="5 6">
    <name type="scientific">Bacillus cereus (strain B4264)</name>
    <dbReference type="NCBI Taxonomy" id="405532"/>
    <lineage>
        <taxon>Bacteria</taxon>
        <taxon>Bacillati</taxon>
        <taxon>Bacillota</taxon>
        <taxon>Bacilli</taxon>
        <taxon>Bacillales</taxon>
        <taxon>Bacillaceae</taxon>
        <taxon>Bacillus</taxon>
        <taxon>Bacillus cereus group</taxon>
    </lineage>
</organism>
<keyword evidence="1" id="KW-0813">Transport</keyword>
<evidence type="ECO:0000259" key="4">
    <source>
        <dbReference type="PROSITE" id="PS50893"/>
    </source>
</evidence>
<dbReference type="PROSITE" id="PS50893">
    <property type="entry name" value="ABC_TRANSPORTER_2"/>
    <property type="match status" value="1"/>
</dbReference>
<sequence>MDEMIEITNVSKSYNGSTYAVKDLSLSVPSGEIFGFLGPNGAGKSTTIKMITGIHGVDKGTITINGKNIMEEPMEAKKTFGYVPDSPDMFLRLKGIEYLNFMADMYEVPKEVRQERIESLAKKFDLYNALSDQIQSYSHGMRQKIVIIGVLVHEPDVWILDEPLTGLDPKSAYILKEMMREHADKGKIVFFSTHVLEVAEKLCDRVAIINKGNLQFKGNLDEMRDHFKSNESLEKMFLEMTGNE</sequence>
<dbReference type="HOGENOM" id="CLU_000604_1_2_9"/>
<evidence type="ECO:0000256" key="3">
    <source>
        <dbReference type="ARBA" id="ARBA00022840"/>
    </source>
</evidence>
<dbReference type="KEGG" id="bcb:BCB4264_A3341"/>
<gene>
    <name evidence="5" type="ordered locus">BCB4264_A3341</name>
</gene>
<dbReference type="FunFam" id="3.40.50.300:FF:001261">
    <property type="entry name" value="ABC transporter ATP-binding protein"/>
    <property type="match status" value="1"/>
</dbReference>
<feature type="domain" description="ABC transporter" evidence="4">
    <location>
        <begin position="5"/>
        <end position="236"/>
    </location>
</feature>
<dbReference type="GO" id="GO:0005524">
    <property type="term" value="F:ATP binding"/>
    <property type="evidence" value="ECO:0007669"/>
    <property type="project" value="UniProtKB-KW"/>
</dbReference>
<dbReference type="AlphaFoldDB" id="B7HC80"/>
<dbReference type="PROSITE" id="PS00211">
    <property type="entry name" value="ABC_TRANSPORTER_1"/>
    <property type="match status" value="1"/>
</dbReference>
<reference evidence="5 6" key="1">
    <citation type="submission" date="2008-10" db="EMBL/GenBank/DDBJ databases">
        <title>Genome sequence of Bacillus cereus B4264.</title>
        <authorList>
            <person name="Dodson R.J."/>
            <person name="Durkin A.S."/>
            <person name="Rosovitz M.J."/>
            <person name="Rasko D.A."/>
            <person name="Hoffmaster A."/>
            <person name="Ravel J."/>
            <person name="Sutton G."/>
        </authorList>
    </citation>
    <scope>NUCLEOTIDE SEQUENCE [LARGE SCALE GENOMIC DNA]</scope>
    <source>
        <strain evidence="5 6">B4264</strain>
    </source>
</reference>
<evidence type="ECO:0000256" key="2">
    <source>
        <dbReference type="ARBA" id="ARBA00022741"/>
    </source>
</evidence>
<dbReference type="InterPro" id="IPR051782">
    <property type="entry name" value="ABC_Transporter_VariousFunc"/>
</dbReference>
<proteinExistence type="predicted"/>
<name>B7HC80_BACC4</name>
<evidence type="ECO:0000313" key="6">
    <source>
        <dbReference type="Proteomes" id="UP000007096"/>
    </source>
</evidence>
<protein>
    <submittedName>
        <fullName evidence="5">ABC transporter, ATP-binding protein</fullName>
    </submittedName>
</protein>
<dbReference type="Pfam" id="PF00005">
    <property type="entry name" value="ABC_tran"/>
    <property type="match status" value="1"/>
</dbReference>
<keyword evidence="3 5" id="KW-0067">ATP-binding</keyword>
<evidence type="ECO:0000256" key="1">
    <source>
        <dbReference type="ARBA" id="ARBA00022448"/>
    </source>
</evidence>